<comment type="caution">
    <text evidence="2">The sequence shown here is derived from an EMBL/GenBank/DDBJ whole genome shotgun (WGS) entry which is preliminary data.</text>
</comment>
<dbReference type="PANTHER" id="PTHR46599">
    <property type="entry name" value="PIGGYBAC TRANSPOSABLE ELEMENT-DERIVED PROTEIN 4"/>
    <property type="match status" value="1"/>
</dbReference>
<dbReference type="EMBL" id="JANEYF010004623">
    <property type="protein sequence ID" value="KAJ8930546.1"/>
    <property type="molecule type" value="Genomic_DNA"/>
</dbReference>
<dbReference type="Pfam" id="PF13843">
    <property type="entry name" value="DDE_Tnp_1_7"/>
    <property type="match status" value="1"/>
</dbReference>
<accession>A0AAV8WWH9</accession>
<evidence type="ECO:0000313" key="3">
    <source>
        <dbReference type="Proteomes" id="UP001162156"/>
    </source>
</evidence>
<evidence type="ECO:0000259" key="1">
    <source>
        <dbReference type="Pfam" id="PF13843"/>
    </source>
</evidence>
<dbReference type="InterPro" id="IPR029526">
    <property type="entry name" value="PGBD"/>
</dbReference>
<organism evidence="2 3">
    <name type="scientific">Rhamnusium bicolor</name>
    <dbReference type="NCBI Taxonomy" id="1586634"/>
    <lineage>
        <taxon>Eukaryota</taxon>
        <taxon>Metazoa</taxon>
        <taxon>Ecdysozoa</taxon>
        <taxon>Arthropoda</taxon>
        <taxon>Hexapoda</taxon>
        <taxon>Insecta</taxon>
        <taxon>Pterygota</taxon>
        <taxon>Neoptera</taxon>
        <taxon>Endopterygota</taxon>
        <taxon>Coleoptera</taxon>
        <taxon>Polyphaga</taxon>
        <taxon>Cucujiformia</taxon>
        <taxon>Chrysomeloidea</taxon>
        <taxon>Cerambycidae</taxon>
        <taxon>Lepturinae</taxon>
        <taxon>Rhagiini</taxon>
        <taxon>Rhamnusium</taxon>
    </lineage>
</organism>
<dbReference type="Proteomes" id="UP001162156">
    <property type="component" value="Unassembled WGS sequence"/>
</dbReference>
<keyword evidence="3" id="KW-1185">Reference proteome</keyword>
<name>A0AAV8WWH9_9CUCU</name>
<evidence type="ECO:0000313" key="2">
    <source>
        <dbReference type="EMBL" id="KAJ8930546.1"/>
    </source>
</evidence>
<sequence length="238" mass="27157">MQSKYQLQSTSLKETDVVELKAYLGLLIFTSVFNSNHENIETLFATDGSGRDIFRAVMSAKRFAILLSALRFDNRVDREVRRKVDPTAPISFIFKSFIENCQNVCGDGQSATIDEILVSFRGRCRFKMYMPMKPCKYGNKIMALTDARNSYLFNAYLHSGKDSDGVGLIDEYKRFSKPTQTVLRLAEPLFGSNRNITADNWFSSIELVNILSKNKLKYVGTLKKNKRETLPSFLPKKN</sequence>
<dbReference type="PANTHER" id="PTHR46599:SF6">
    <property type="entry name" value="DUAL SPECIFICITY PHOSPHATASE 26"/>
    <property type="match status" value="1"/>
</dbReference>
<feature type="domain" description="PiggyBac transposable element-derived protein" evidence="1">
    <location>
        <begin position="10"/>
        <end position="234"/>
    </location>
</feature>
<dbReference type="AlphaFoldDB" id="A0AAV8WWH9"/>
<gene>
    <name evidence="2" type="ORF">NQ314_016643</name>
</gene>
<proteinExistence type="predicted"/>
<reference evidence="2" key="1">
    <citation type="journal article" date="2023" name="Insect Mol. Biol.">
        <title>Genome sequencing provides insights into the evolution of gene families encoding plant cell wall-degrading enzymes in longhorned beetles.</title>
        <authorList>
            <person name="Shin N.R."/>
            <person name="Okamura Y."/>
            <person name="Kirsch R."/>
            <person name="Pauchet Y."/>
        </authorList>
    </citation>
    <scope>NUCLEOTIDE SEQUENCE</scope>
    <source>
        <strain evidence="2">RBIC_L_NR</strain>
    </source>
</reference>
<protein>
    <recommendedName>
        <fullName evidence="1">PiggyBac transposable element-derived protein domain-containing protein</fullName>
    </recommendedName>
</protein>